<reference evidence="7" key="1">
    <citation type="journal article" date="2024" name="Syst. Appl. Microbiol.">
        <title>First single-strain enrichments of Electrothrix cable bacteria, description of E. aestuarii sp. nov. and E. rattekaaiensis sp. nov., and proposal of a cable bacteria taxonomy following the rules of the SeqCode.</title>
        <authorList>
            <person name="Plum-Jensen L.E."/>
            <person name="Schramm A."/>
            <person name="Marshall I.P.G."/>
        </authorList>
    </citation>
    <scope>NUCLEOTIDE SEQUENCE</scope>
    <source>
        <strain evidence="7">Rat1</strain>
    </source>
</reference>
<organism evidence="7">
    <name type="scientific">Candidatus Electrothrix aestuarii</name>
    <dbReference type="NCBI Taxonomy" id="3062594"/>
    <lineage>
        <taxon>Bacteria</taxon>
        <taxon>Pseudomonadati</taxon>
        <taxon>Thermodesulfobacteriota</taxon>
        <taxon>Desulfobulbia</taxon>
        <taxon>Desulfobulbales</taxon>
        <taxon>Desulfobulbaceae</taxon>
        <taxon>Candidatus Electrothrix</taxon>
    </lineage>
</organism>
<dbReference type="GO" id="GO:0003676">
    <property type="term" value="F:nucleic acid binding"/>
    <property type="evidence" value="ECO:0007669"/>
    <property type="project" value="InterPro"/>
</dbReference>
<dbReference type="CDD" id="cd09641">
    <property type="entry name" value="Cas3''_I"/>
    <property type="match status" value="1"/>
</dbReference>
<evidence type="ECO:0000256" key="4">
    <source>
        <dbReference type="ARBA" id="ARBA00022801"/>
    </source>
</evidence>
<dbReference type="PROSITE" id="PS51643">
    <property type="entry name" value="HD_CAS3"/>
    <property type="match status" value="1"/>
</dbReference>
<evidence type="ECO:0000313" key="7">
    <source>
        <dbReference type="EMBL" id="XCN73171.1"/>
    </source>
</evidence>
<dbReference type="Gene3D" id="1.10.3210.30">
    <property type="match status" value="1"/>
</dbReference>
<dbReference type="KEGG" id="eaj:Q3M24_23370"/>
<accession>A0AAU8LWC6</accession>
<evidence type="ECO:0000256" key="5">
    <source>
        <dbReference type="ARBA" id="ARBA00023118"/>
    </source>
</evidence>
<dbReference type="InterPro" id="IPR006483">
    <property type="entry name" value="CRISPR-assoc_Cas3_HD"/>
</dbReference>
<dbReference type="Pfam" id="PF00270">
    <property type="entry name" value="DEAD"/>
    <property type="match status" value="1"/>
</dbReference>
<keyword evidence="4" id="KW-0378">Hydrolase</keyword>
<dbReference type="InterPro" id="IPR014001">
    <property type="entry name" value="Helicase_ATP-bd"/>
</dbReference>
<evidence type="ECO:0000256" key="2">
    <source>
        <dbReference type="ARBA" id="ARBA00009046"/>
    </source>
</evidence>
<evidence type="ECO:0000256" key="1">
    <source>
        <dbReference type="ARBA" id="ARBA00006847"/>
    </source>
</evidence>
<dbReference type="GO" id="GO:0004519">
    <property type="term" value="F:endonuclease activity"/>
    <property type="evidence" value="ECO:0007669"/>
    <property type="project" value="UniProtKB-KW"/>
</dbReference>
<dbReference type="GO" id="GO:0051607">
    <property type="term" value="P:defense response to virus"/>
    <property type="evidence" value="ECO:0007669"/>
    <property type="project" value="UniProtKB-KW"/>
</dbReference>
<comment type="similarity">
    <text evidence="2">In the central section; belongs to the CRISPR-associated helicase Cas3 family.</text>
</comment>
<protein>
    <submittedName>
        <fullName evidence="7">CRISPR-associated endonuclease Cas3</fullName>
    </submittedName>
</protein>
<dbReference type="AlphaFoldDB" id="A0AAU8LWC6"/>
<keyword evidence="7" id="KW-0540">Nuclease</keyword>
<dbReference type="InterPro" id="IPR003607">
    <property type="entry name" value="HD/PDEase_dom"/>
</dbReference>
<dbReference type="EMBL" id="CP159373">
    <property type="protein sequence ID" value="XCN73171.1"/>
    <property type="molecule type" value="Genomic_DNA"/>
</dbReference>
<dbReference type="GO" id="GO:0016787">
    <property type="term" value="F:hydrolase activity"/>
    <property type="evidence" value="ECO:0007669"/>
    <property type="project" value="UniProtKB-KW"/>
</dbReference>
<dbReference type="CDD" id="cd17930">
    <property type="entry name" value="DEXHc_cas3"/>
    <property type="match status" value="1"/>
</dbReference>
<dbReference type="SMART" id="SM00487">
    <property type="entry name" value="DEXDc"/>
    <property type="match status" value="1"/>
</dbReference>
<dbReference type="NCBIfam" id="TIGR01596">
    <property type="entry name" value="cas3_HD"/>
    <property type="match status" value="1"/>
</dbReference>
<dbReference type="GO" id="GO:0005524">
    <property type="term" value="F:ATP binding"/>
    <property type="evidence" value="ECO:0007669"/>
    <property type="project" value="InterPro"/>
</dbReference>
<dbReference type="SUPFAM" id="SSF109604">
    <property type="entry name" value="HD-domain/PDEase-like"/>
    <property type="match status" value="1"/>
</dbReference>
<dbReference type="InterPro" id="IPR038257">
    <property type="entry name" value="CRISPR-assoc_Cas3_HD_sf"/>
</dbReference>
<feature type="domain" description="HD Cas3-type" evidence="6">
    <location>
        <begin position="12"/>
        <end position="222"/>
    </location>
</feature>
<evidence type="ECO:0000259" key="6">
    <source>
        <dbReference type="PROSITE" id="PS51643"/>
    </source>
</evidence>
<dbReference type="SMART" id="SM00471">
    <property type="entry name" value="HDc"/>
    <property type="match status" value="1"/>
</dbReference>
<comment type="similarity">
    <text evidence="1">In the N-terminal section; belongs to the CRISPR-associated nuclease Cas3-HD family.</text>
</comment>
<reference evidence="7" key="2">
    <citation type="submission" date="2024-06" db="EMBL/GenBank/DDBJ databases">
        <authorList>
            <person name="Plum-Jensen L.E."/>
            <person name="Schramm A."/>
            <person name="Marshall I.P.G."/>
        </authorList>
    </citation>
    <scope>NUCLEOTIDE SEQUENCE</scope>
    <source>
        <strain evidence="7">Rat1</strain>
    </source>
</reference>
<dbReference type="GO" id="GO:0046872">
    <property type="term" value="F:metal ion binding"/>
    <property type="evidence" value="ECO:0007669"/>
    <property type="project" value="UniProtKB-KW"/>
</dbReference>
<dbReference type="Pfam" id="PF18019">
    <property type="entry name" value="Cas3_HD"/>
    <property type="match status" value="1"/>
</dbReference>
<sequence length="515" mass="58045">MKHIHIAHRRTTDQTEQTVAGHLLEVAAISGRLAGKINASEAGRLLGLLHDVGKYSKAFQDYIKSATGMLNPDRDDRDNEYIDSQALKGKIDHSTAGAQWIWQRFNDYGPQGKLVGQMLAVCLASHHGGLLDCLKVNGKNGFQKRITKEDVKTNLQECLQVADNEVMKQLEGLSGKEFLENFWADLVRIVAPEKKDSPVIQQFRLGLFTRFLFSCLIDADRINSADFEDPSKAKARSNEPVDWHVAIERMEAKNASFQIRNDIDTVRRKISDQCRQRAEDEQGIYTLTVPTGGGKTFSSMRYALHHAKKHNVDHIIYIIPFTSIIEQNAEEIRKVLEQEGDEFPWVLEHHSGLEPEELDWRTKLITENWDAPIIFTTMVQFLEVLFGGGTRGARRMHTLANSVLIFDEIQSLPVNCVHLFCNSLQFLVDHAGSTAVLCTATQPLLNDLRNPDKGQLDIPAGHELVDNMTEVFEQLKRVEINNLVRTPGCSEEEIAELALEELEEKGSCLIVVNTQ</sequence>
<dbReference type="InterPro" id="IPR011545">
    <property type="entry name" value="DEAD/DEAH_box_helicase_dom"/>
</dbReference>
<name>A0AAU8LWC6_9BACT</name>
<keyword evidence="5" id="KW-0051">Antiviral defense</keyword>
<dbReference type="InterPro" id="IPR027417">
    <property type="entry name" value="P-loop_NTPase"/>
</dbReference>
<proteinExistence type="inferred from homology"/>
<evidence type="ECO:0000256" key="3">
    <source>
        <dbReference type="ARBA" id="ARBA00022723"/>
    </source>
</evidence>
<dbReference type="Gene3D" id="3.40.50.300">
    <property type="entry name" value="P-loop containing nucleotide triphosphate hydrolases"/>
    <property type="match status" value="1"/>
</dbReference>
<gene>
    <name evidence="7" type="ORF">Q3M24_23370</name>
</gene>
<keyword evidence="7" id="KW-0255">Endonuclease</keyword>
<dbReference type="SUPFAM" id="SSF52540">
    <property type="entry name" value="P-loop containing nucleoside triphosphate hydrolases"/>
    <property type="match status" value="1"/>
</dbReference>
<keyword evidence="3" id="KW-0479">Metal-binding</keyword>